<evidence type="ECO:0000256" key="1">
    <source>
        <dbReference type="ARBA" id="ARBA00004141"/>
    </source>
</evidence>
<keyword evidence="2 5" id="KW-0812">Transmembrane</keyword>
<evidence type="ECO:0000313" key="6">
    <source>
        <dbReference type="EMBL" id="RIH99783.1"/>
    </source>
</evidence>
<evidence type="ECO:0000256" key="3">
    <source>
        <dbReference type="ARBA" id="ARBA00022989"/>
    </source>
</evidence>
<dbReference type="AlphaFoldDB" id="A0A399FUK5"/>
<dbReference type="Pfam" id="PF09685">
    <property type="entry name" value="MamF_MmsF"/>
    <property type="match status" value="1"/>
</dbReference>
<accession>A0A399FUK5</accession>
<proteinExistence type="predicted"/>
<feature type="transmembrane region" description="Helical" evidence="5">
    <location>
        <begin position="38"/>
        <end position="71"/>
    </location>
</feature>
<dbReference type="Proteomes" id="UP000266287">
    <property type="component" value="Unassembled WGS sequence"/>
</dbReference>
<keyword evidence="3 5" id="KW-1133">Transmembrane helix</keyword>
<comment type="subcellular location">
    <subcellularLocation>
        <location evidence="1">Membrane</location>
        <topology evidence="1">Multi-pass membrane protein</topology>
    </subcellularLocation>
</comment>
<keyword evidence="4 5" id="KW-0472">Membrane</keyword>
<evidence type="ECO:0000256" key="2">
    <source>
        <dbReference type="ARBA" id="ARBA00022692"/>
    </source>
</evidence>
<evidence type="ECO:0000313" key="7">
    <source>
        <dbReference type="Proteomes" id="UP000266287"/>
    </source>
</evidence>
<gene>
    <name evidence="6" type="ORF">B9J77_04565</name>
</gene>
<sequence>MKDAEFSPLVIWLIKKEESPLVDDQGKESLNFQISMTIYVLISALLTLVVIGFVLLVGLGIFGIVMVIMASVKANKGEKFRYPLCIRFIK</sequence>
<dbReference type="EMBL" id="NDHY01000012">
    <property type="protein sequence ID" value="RIH99783.1"/>
    <property type="molecule type" value="Genomic_DNA"/>
</dbReference>
<reference evidence="6 7" key="1">
    <citation type="submission" date="2018-08" db="EMBL/GenBank/DDBJ databases">
        <title>Draft genome of candidate division NPL-UPA2 bacterium Unc8 that adapted to ultra-basic serpentinizing groundwater.</title>
        <authorList>
            <person name="Ishii S."/>
            <person name="Suzuki S."/>
            <person name="Nealson K.H."/>
        </authorList>
    </citation>
    <scope>NUCLEOTIDE SEQUENCE [LARGE SCALE GENOMIC DNA]</scope>
    <source>
        <strain evidence="6">Unc8</strain>
    </source>
</reference>
<comment type="caution">
    <text evidence="6">The sequence shown here is derived from an EMBL/GenBank/DDBJ whole genome shotgun (WGS) entry which is preliminary data.</text>
</comment>
<protein>
    <submittedName>
        <fullName evidence="6">DUF4870 domain-containing protein</fullName>
    </submittedName>
</protein>
<evidence type="ECO:0000256" key="5">
    <source>
        <dbReference type="SAM" id="Phobius"/>
    </source>
</evidence>
<dbReference type="InterPro" id="IPR019109">
    <property type="entry name" value="MamF_MmsF"/>
</dbReference>
<evidence type="ECO:0000256" key="4">
    <source>
        <dbReference type="ARBA" id="ARBA00023136"/>
    </source>
</evidence>
<organism evidence="6 7">
    <name type="scientific">candidate division NPL-UPA2 bacterium Unc8</name>
    <dbReference type="NCBI Taxonomy" id="1980939"/>
    <lineage>
        <taxon>Bacteria</taxon>
    </lineage>
</organism>
<name>A0A399FUK5_UNCN2</name>